<dbReference type="PROSITE" id="PS50297">
    <property type="entry name" value="ANK_REP_REGION"/>
    <property type="match status" value="9"/>
</dbReference>
<feature type="repeat" description="ANK" evidence="3">
    <location>
        <begin position="642"/>
        <end position="674"/>
    </location>
</feature>
<feature type="repeat" description="ANK" evidence="3">
    <location>
        <begin position="280"/>
        <end position="313"/>
    </location>
</feature>
<reference evidence="4" key="1">
    <citation type="journal article" date="2020" name="G3 (Bethesda)">
        <title>High-Quality Assemblies for Three Invasive Social Wasps from the &lt;i&gt;Vespula&lt;/i&gt; Genus.</title>
        <authorList>
            <person name="Harrop T.W.R."/>
            <person name="Guhlin J."/>
            <person name="McLaughlin G.M."/>
            <person name="Permina E."/>
            <person name="Stockwell P."/>
            <person name="Gilligan J."/>
            <person name="Le Lec M.F."/>
            <person name="Gruber M.A.M."/>
            <person name="Quinn O."/>
            <person name="Lovegrove M."/>
            <person name="Duncan E.J."/>
            <person name="Remnant E.J."/>
            <person name="Van Eeckhoven J."/>
            <person name="Graham B."/>
            <person name="Knapp R.A."/>
            <person name="Langford K.W."/>
            <person name="Kronenberg Z."/>
            <person name="Press M.O."/>
            <person name="Eacker S.M."/>
            <person name="Wilson-Rankin E.E."/>
            <person name="Purcell J."/>
            <person name="Lester P.J."/>
            <person name="Dearden P.K."/>
        </authorList>
    </citation>
    <scope>NUCLEOTIDE SEQUENCE</scope>
    <source>
        <strain evidence="4">Linc-1</strain>
    </source>
</reference>
<dbReference type="PROSITE" id="PS50088">
    <property type="entry name" value="ANK_REPEAT"/>
    <property type="match status" value="12"/>
</dbReference>
<accession>A0A834NU87</accession>
<feature type="repeat" description="ANK" evidence="3">
    <location>
        <begin position="510"/>
        <end position="542"/>
    </location>
</feature>
<protein>
    <recommendedName>
        <fullName evidence="6">Ankyrin repeat protein</fullName>
    </recommendedName>
</protein>
<keyword evidence="1" id="KW-0677">Repeat</keyword>
<evidence type="ECO:0000256" key="2">
    <source>
        <dbReference type="ARBA" id="ARBA00023043"/>
    </source>
</evidence>
<dbReference type="SMART" id="SM00248">
    <property type="entry name" value="ANK"/>
    <property type="match status" value="21"/>
</dbReference>
<dbReference type="AlphaFoldDB" id="A0A834NU87"/>
<evidence type="ECO:0000256" key="1">
    <source>
        <dbReference type="ARBA" id="ARBA00022737"/>
    </source>
</evidence>
<organism evidence="4 5">
    <name type="scientific">Vespula germanica</name>
    <name type="common">German yellow jacket</name>
    <name type="synonym">Paravespula germanica</name>
    <dbReference type="NCBI Taxonomy" id="30212"/>
    <lineage>
        <taxon>Eukaryota</taxon>
        <taxon>Metazoa</taxon>
        <taxon>Ecdysozoa</taxon>
        <taxon>Arthropoda</taxon>
        <taxon>Hexapoda</taxon>
        <taxon>Insecta</taxon>
        <taxon>Pterygota</taxon>
        <taxon>Neoptera</taxon>
        <taxon>Endopterygota</taxon>
        <taxon>Hymenoptera</taxon>
        <taxon>Apocrita</taxon>
        <taxon>Aculeata</taxon>
        <taxon>Vespoidea</taxon>
        <taxon>Vespidae</taxon>
        <taxon>Vespinae</taxon>
        <taxon>Vespula</taxon>
    </lineage>
</organism>
<comment type="caution">
    <text evidence="4">The sequence shown here is derived from an EMBL/GenBank/DDBJ whole genome shotgun (WGS) entry which is preliminary data.</text>
</comment>
<dbReference type="Proteomes" id="UP000617340">
    <property type="component" value="Unassembled WGS sequence"/>
</dbReference>
<feature type="repeat" description="ANK" evidence="3">
    <location>
        <begin position="139"/>
        <end position="171"/>
    </location>
</feature>
<feature type="repeat" description="ANK" evidence="3">
    <location>
        <begin position="106"/>
        <end position="138"/>
    </location>
</feature>
<keyword evidence="2 3" id="KW-0040">ANK repeat</keyword>
<dbReference type="InterPro" id="IPR002110">
    <property type="entry name" value="Ankyrin_rpt"/>
</dbReference>
<dbReference type="Pfam" id="PF13637">
    <property type="entry name" value="Ank_4"/>
    <property type="match status" value="1"/>
</dbReference>
<feature type="repeat" description="ANK" evidence="3">
    <location>
        <begin position="246"/>
        <end position="279"/>
    </location>
</feature>
<keyword evidence="5" id="KW-1185">Reference proteome</keyword>
<dbReference type="PRINTS" id="PR01415">
    <property type="entry name" value="ANKYRIN"/>
</dbReference>
<dbReference type="PANTHER" id="PTHR24198:SF165">
    <property type="entry name" value="ANKYRIN REPEAT-CONTAINING PROTEIN-RELATED"/>
    <property type="match status" value="1"/>
</dbReference>
<dbReference type="PANTHER" id="PTHR24198">
    <property type="entry name" value="ANKYRIN REPEAT AND PROTEIN KINASE DOMAIN-CONTAINING PROTEIN"/>
    <property type="match status" value="1"/>
</dbReference>
<dbReference type="SUPFAM" id="SSF48403">
    <property type="entry name" value="Ankyrin repeat"/>
    <property type="match status" value="3"/>
</dbReference>
<feature type="repeat" description="ANK" evidence="3">
    <location>
        <begin position="37"/>
        <end position="69"/>
    </location>
</feature>
<evidence type="ECO:0008006" key="6">
    <source>
        <dbReference type="Google" id="ProtNLM"/>
    </source>
</evidence>
<feature type="repeat" description="ANK" evidence="3">
    <location>
        <begin position="408"/>
        <end position="437"/>
    </location>
</feature>
<feature type="repeat" description="ANK" evidence="3">
    <location>
        <begin position="727"/>
        <end position="759"/>
    </location>
</feature>
<dbReference type="Pfam" id="PF12796">
    <property type="entry name" value="Ank_2"/>
    <property type="match status" value="8"/>
</dbReference>
<name>A0A834NU87_VESGE</name>
<proteinExistence type="predicted"/>
<sequence>MESDLSNDLFDAIQKNDLNKVIDLISKGANVNTCDNTGKFPLQVAIKKESTEIIEELIQKGADVNIKVYDKDRNIPLVEYAMEESNTNIVTLLVEKGAIVTFDNNNEEKVLHYVIKSGMFELLTDLINKGININLKTDEGQTPLFIAVKQGQLQIVIFLCNLGADINIRTSKDSTALHFAVSCPVYEITEFLINNGAEIDAENVYGYTPLQCALYDNNLKMAKLLVEKGANVNRIYINTHYARQRLGGTLLHWASRNWNSDEVMKFLIENGADINATERDGRTPLCLLVKHNGTPEMITFFVKNGADLNNTGGGSPLYWAICSHYIRLQTLLIELGTDVNGVIDSFDDLKAPLHLTRDLSVVKLLIDKGANVNITDKFKSTPLHYANHLSIVKCLVENGADINVKNNEGSTPLHTAVNFPIVEYLVEKGADVNIPNFKGYTPLHFAKNVIIAEYLIEQGADIKAIAKDGKSILHSIIETNTCYDLNFIELSNLIQFLIEKGINIDITDNDGNTPLHLCAATYNNFIAKILLENGANISATNIENKKPVDLDNGMFTNMITSITKLFTAVNENASWKTIESLIFYRAQLLNVSLDNFKTTILHSMAQNCDESIVKKLFQRLQHRENIINFITKYKFINAQDINHWMPLHYAALRGNKSIVKHLLNNGAIYNAETLKFETPMKLTTNDEIKSILQLTEKIFEYVKVGNKTEVAKCITIQKEIINARDNNGNSPLHLAIYHDHTDIAMLLLKHEADFIQINTEKYTTLHFATVKGNKDIVANLLINVKKTKKLNEFINLKSINGMTAVHMAAKNNFIDLIKLLLSYGAIYNEKDKEGKVPMDLSMDKDIIDYLKFVQELFEDAKYGKIEIINKLENLDCNEFKTVTTICNRQGYTLKDIMKFNQYDCILQKFSKIESTKSILVNGTKESLNKYRDKYSDESDQEDIIFGLFD</sequence>
<dbReference type="InterPro" id="IPR036770">
    <property type="entry name" value="Ankyrin_rpt-contain_sf"/>
</dbReference>
<dbReference type="Gene3D" id="1.25.40.20">
    <property type="entry name" value="Ankyrin repeat-containing domain"/>
    <property type="match status" value="8"/>
</dbReference>
<dbReference type="EMBL" id="JACSDZ010000001">
    <property type="protein sequence ID" value="KAF7418117.1"/>
    <property type="molecule type" value="Genomic_DNA"/>
</dbReference>
<feature type="repeat" description="ANK" evidence="3">
    <location>
        <begin position="172"/>
        <end position="204"/>
    </location>
</feature>
<evidence type="ECO:0000313" key="5">
    <source>
        <dbReference type="Proteomes" id="UP000617340"/>
    </source>
</evidence>
<evidence type="ECO:0000313" key="4">
    <source>
        <dbReference type="EMBL" id="KAF7418117.1"/>
    </source>
</evidence>
<gene>
    <name evidence="4" type="ORF">HZH68_000770</name>
</gene>
<evidence type="ECO:0000256" key="3">
    <source>
        <dbReference type="PROSITE-ProRule" id="PRU00023"/>
    </source>
</evidence>
<feature type="repeat" description="ANK" evidence="3">
    <location>
        <begin position="800"/>
        <end position="832"/>
    </location>
</feature>
<feature type="repeat" description="ANK" evidence="3">
    <location>
        <begin position="205"/>
        <end position="233"/>
    </location>
</feature>